<dbReference type="InterPro" id="IPR000718">
    <property type="entry name" value="Peptidase_M13"/>
</dbReference>
<dbReference type="EMBL" id="KB293691">
    <property type="protein sequence ID" value="ELU15652.1"/>
    <property type="molecule type" value="Genomic_DNA"/>
</dbReference>
<dbReference type="Proteomes" id="UP000014760">
    <property type="component" value="Unassembled WGS sequence"/>
</dbReference>
<dbReference type="GO" id="GO:0046872">
    <property type="term" value="F:metal ion binding"/>
    <property type="evidence" value="ECO:0007669"/>
    <property type="project" value="UniProtKB-KW"/>
</dbReference>
<dbReference type="OrthoDB" id="6475849at2759"/>
<evidence type="ECO:0000256" key="1">
    <source>
        <dbReference type="ARBA" id="ARBA00001947"/>
    </source>
</evidence>
<dbReference type="InterPro" id="IPR042089">
    <property type="entry name" value="Peptidase_M13_dom_2"/>
</dbReference>
<evidence type="ECO:0000313" key="14">
    <source>
        <dbReference type="Proteomes" id="UP000014760"/>
    </source>
</evidence>
<keyword evidence="4" id="KW-0479">Metal-binding</keyword>
<evidence type="ECO:0000259" key="11">
    <source>
        <dbReference type="Pfam" id="PF05649"/>
    </source>
</evidence>
<dbReference type="STRING" id="283909.R7VAU7"/>
<dbReference type="GO" id="GO:0004222">
    <property type="term" value="F:metalloendopeptidase activity"/>
    <property type="evidence" value="ECO:0007669"/>
    <property type="project" value="InterPro"/>
</dbReference>
<comment type="cofactor">
    <cofactor evidence="1">
        <name>Zn(2+)</name>
        <dbReference type="ChEBI" id="CHEBI:29105"/>
    </cofactor>
</comment>
<keyword evidence="14" id="KW-1185">Reference proteome</keyword>
<comment type="similarity">
    <text evidence="2">Belongs to the peptidase M13 family.</text>
</comment>
<evidence type="ECO:0000256" key="8">
    <source>
        <dbReference type="ARBA" id="ARBA00023157"/>
    </source>
</evidence>
<evidence type="ECO:0000256" key="9">
    <source>
        <dbReference type="ARBA" id="ARBA00023180"/>
    </source>
</evidence>
<dbReference type="Gene3D" id="3.40.390.10">
    <property type="entry name" value="Collagenase (Catalytic Domain)"/>
    <property type="match status" value="1"/>
</dbReference>
<organism evidence="12">
    <name type="scientific">Capitella teleta</name>
    <name type="common">Polychaete worm</name>
    <dbReference type="NCBI Taxonomy" id="283909"/>
    <lineage>
        <taxon>Eukaryota</taxon>
        <taxon>Metazoa</taxon>
        <taxon>Spiralia</taxon>
        <taxon>Lophotrochozoa</taxon>
        <taxon>Annelida</taxon>
        <taxon>Polychaeta</taxon>
        <taxon>Sedentaria</taxon>
        <taxon>Scolecida</taxon>
        <taxon>Capitellidae</taxon>
        <taxon>Capitella</taxon>
    </lineage>
</organism>
<dbReference type="PANTHER" id="PTHR11733">
    <property type="entry name" value="ZINC METALLOPROTEASE FAMILY M13 NEPRILYSIN-RELATED"/>
    <property type="match status" value="1"/>
</dbReference>
<dbReference type="PANTHER" id="PTHR11733:SF167">
    <property type="entry name" value="FI17812P1-RELATED"/>
    <property type="match status" value="1"/>
</dbReference>
<dbReference type="Pfam" id="PF05649">
    <property type="entry name" value="Peptidase_M13_N"/>
    <property type="match status" value="1"/>
</dbReference>
<keyword evidence="7" id="KW-0482">Metalloprotease</keyword>
<feature type="domain" description="Peptidase M13 C-terminal" evidence="10">
    <location>
        <begin position="503"/>
        <end position="706"/>
    </location>
</feature>
<evidence type="ECO:0000256" key="5">
    <source>
        <dbReference type="ARBA" id="ARBA00022801"/>
    </source>
</evidence>
<dbReference type="EMBL" id="AMQN01004512">
    <property type="status" value="NOT_ANNOTATED_CDS"/>
    <property type="molecule type" value="Genomic_DNA"/>
</dbReference>
<evidence type="ECO:0000259" key="10">
    <source>
        <dbReference type="Pfam" id="PF01431"/>
    </source>
</evidence>
<reference evidence="13" key="3">
    <citation type="submission" date="2015-06" db="UniProtKB">
        <authorList>
            <consortium name="EnsemblMetazoa"/>
        </authorList>
    </citation>
    <scope>IDENTIFICATION</scope>
</reference>
<dbReference type="FunFam" id="3.40.390.10:FF:000076">
    <property type="entry name" value="membrane metallo-endopeptidase-like 1"/>
    <property type="match status" value="1"/>
</dbReference>
<sequence>MHHLALNWSRAHVYAIHPFYFSDLCTTKACVTVASSILNSMDSTVDPCEDFYAFACNGWMKAHPIPSGSSRWGTFGVMWKDNQIVLMNAVDNVQSTDVTDAEVKAKLYFTSCMDPNKTIAELGAKPLLDLLKTFGGWNIVSDPKWEASEWDFQTALERGHSMGLSTFFNMWVGEDEKTLEKTNILQFDQSGLGLARDQFINKTIEEDKVLKGYLQYMTSVGVLLGGEYNHTKVQMQAVIDFEQRLAEITTPMEERRDEEKLYHKISLSELQNISPFVQWVPYINSLLDMVGYRVNASEKVLVYAPDYLTRVSSLVAEMLETEETQAVLNNYMVWHLVRTTISYLPKEFLEAKKEFLRIVTGVTGEEEHWRYCITDTDTVLGFALGAMFVREAFNGDRKDKAEDMIQQIKTAFKANLPKLEWMDEDTRNAAVDKADAVVNMIGFPPYILNSTALNEKYSKLNVSANEYFDNNIRCIRFGLEKNLEKLREKPDNNSWSMTPPTVNAYYTPVKNQIVFPAGILQAPFYDRDYPKSLNFGGMGVVMGHELTHGFDDQGREYDKHGILRPWWNERSIREFKKRAKCMAEQYSTYSLNGDNVRGNQTLGENIADNGGLKAAYNAYNAWVKENGEEVPLPGVDLTHRQLFFMGFAQVWCSNSMPEADHMSILADSHSPSIFRVIGPLSNSREFAEQFQCRPGSRMNPVEKCEVW</sequence>
<keyword evidence="3" id="KW-0645">Protease</keyword>
<dbReference type="HOGENOM" id="CLU_006187_8_0_1"/>
<feature type="domain" description="Peptidase M13 N-terminal" evidence="11">
    <location>
        <begin position="47"/>
        <end position="444"/>
    </location>
</feature>
<evidence type="ECO:0000256" key="2">
    <source>
        <dbReference type="ARBA" id="ARBA00007357"/>
    </source>
</evidence>
<dbReference type="InterPro" id="IPR018497">
    <property type="entry name" value="Peptidase_M13_C"/>
</dbReference>
<evidence type="ECO:0000313" key="13">
    <source>
        <dbReference type="EnsemblMetazoa" id="CapteP149014"/>
    </source>
</evidence>
<dbReference type="InterPro" id="IPR024079">
    <property type="entry name" value="MetalloPept_cat_dom_sf"/>
</dbReference>
<dbReference type="CDD" id="cd08662">
    <property type="entry name" value="M13"/>
    <property type="match status" value="1"/>
</dbReference>
<keyword evidence="5" id="KW-0378">Hydrolase</keyword>
<evidence type="ECO:0000256" key="4">
    <source>
        <dbReference type="ARBA" id="ARBA00022723"/>
    </source>
</evidence>
<dbReference type="OMA" id="FGWAQVW"/>
<name>R7VAU7_CAPTE</name>
<gene>
    <name evidence="12" type="ORF">CAPTEDRAFT_149014</name>
</gene>
<accession>R7VAU7</accession>
<dbReference type="Pfam" id="PF01431">
    <property type="entry name" value="Peptidase_M13"/>
    <property type="match status" value="1"/>
</dbReference>
<dbReference type="MEROPS" id="M13.A14"/>
<evidence type="ECO:0000313" key="12">
    <source>
        <dbReference type="EMBL" id="ELU15652.1"/>
    </source>
</evidence>
<dbReference type="Gene3D" id="1.10.1380.10">
    <property type="entry name" value="Neutral endopeptidase , domain2"/>
    <property type="match status" value="1"/>
</dbReference>
<evidence type="ECO:0000256" key="3">
    <source>
        <dbReference type="ARBA" id="ARBA00022670"/>
    </source>
</evidence>
<evidence type="ECO:0000256" key="6">
    <source>
        <dbReference type="ARBA" id="ARBA00022833"/>
    </source>
</evidence>
<dbReference type="GO" id="GO:0005886">
    <property type="term" value="C:plasma membrane"/>
    <property type="evidence" value="ECO:0007669"/>
    <property type="project" value="TreeGrafter"/>
</dbReference>
<dbReference type="GO" id="GO:0016485">
    <property type="term" value="P:protein processing"/>
    <property type="evidence" value="ECO:0007669"/>
    <property type="project" value="TreeGrafter"/>
</dbReference>
<dbReference type="EnsemblMetazoa" id="CapteT149014">
    <property type="protein sequence ID" value="CapteP149014"/>
    <property type="gene ID" value="CapteG149014"/>
</dbReference>
<proteinExistence type="inferred from homology"/>
<keyword evidence="6" id="KW-0862">Zinc</keyword>
<reference evidence="12 14" key="2">
    <citation type="journal article" date="2013" name="Nature">
        <title>Insights into bilaterian evolution from three spiralian genomes.</title>
        <authorList>
            <person name="Simakov O."/>
            <person name="Marletaz F."/>
            <person name="Cho S.J."/>
            <person name="Edsinger-Gonzales E."/>
            <person name="Havlak P."/>
            <person name="Hellsten U."/>
            <person name="Kuo D.H."/>
            <person name="Larsson T."/>
            <person name="Lv J."/>
            <person name="Arendt D."/>
            <person name="Savage R."/>
            <person name="Osoegawa K."/>
            <person name="de Jong P."/>
            <person name="Grimwood J."/>
            <person name="Chapman J.A."/>
            <person name="Shapiro H."/>
            <person name="Aerts A."/>
            <person name="Otillar R.P."/>
            <person name="Terry A.Y."/>
            <person name="Boore J.L."/>
            <person name="Grigoriev I.V."/>
            <person name="Lindberg D.R."/>
            <person name="Seaver E.C."/>
            <person name="Weisblat D.A."/>
            <person name="Putnam N.H."/>
            <person name="Rokhsar D.S."/>
        </authorList>
    </citation>
    <scope>NUCLEOTIDE SEQUENCE</scope>
    <source>
        <strain evidence="12 14">I ESC-2004</strain>
    </source>
</reference>
<dbReference type="InterPro" id="IPR008753">
    <property type="entry name" value="Peptidase_M13_N"/>
</dbReference>
<dbReference type="PROSITE" id="PS51885">
    <property type="entry name" value="NEPRILYSIN"/>
    <property type="match status" value="1"/>
</dbReference>
<dbReference type="AlphaFoldDB" id="R7VAU7"/>
<keyword evidence="9" id="KW-0325">Glycoprotein</keyword>
<dbReference type="FunCoup" id="R7VAU7">
    <property type="interactions" value="105"/>
</dbReference>
<reference evidence="14" key="1">
    <citation type="submission" date="2012-12" db="EMBL/GenBank/DDBJ databases">
        <authorList>
            <person name="Hellsten U."/>
            <person name="Grimwood J."/>
            <person name="Chapman J.A."/>
            <person name="Shapiro H."/>
            <person name="Aerts A."/>
            <person name="Otillar R.P."/>
            <person name="Terry A.Y."/>
            <person name="Boore J.L."/>
            <person name="Simakov O."/>
            <person name="Marletaz F."/>
            <person name="Cho S.-J."/>
            <person name="Edsinger-Gonzales E."/>
            <person name="Havlak P."/>
            <person name="Kuo D.-H."/>
            <person name="Larsson T."/>
            <person name="Lv J."/>
            <person name="Arendt D."/>
            <person name="Savage R."/>
            <person name="Osoegawa K."/>
            <person name="de Jong P."/>
            <person name="Lindberg D.R."/>
            <person name="Seaver E.C."/>
            <person name="Weisblat D.A."/>
            <person name="Putnam N.H."/>
            <person name="Grigoriev I.V."/>
            <person name="Rokhsar D.S."/>
        </authorList>
    </citation>
    <scope>NUCLEOTIDE SEQUENCE</scope>
    <source>
        <strain evidence="14">I ESC-2004</strain>
    </source>
</reference>
<evidence type="ECO:0000256" key="7">
    <source>
        <dbReference type="ARBA" id="ARBA00023049"/>
    </source>
</evidence>
<dbReference type="PRINTS" id="PR00786">
    <property type="entry name" value="NEPRILYSIN"/>
</dbReference>
<dbReference type="SUPFAM" id="SSF55486">
    <property type="entry name" value="Metalloproteases ('zincins'), catalytic domain"/>
    <property type="match status" value="1"/>
</dbReference>
<protein>
    <submittedName>
        <fullName evidence="12 13">Uncharacterized protein</fullName>
    </submittedName>
</protein>
<keyword evidence="8" id="KW-1015">Disulfide bond</keyword>